<dbReference type="RefSeq" id="WP_171783563.1">
    <property type="nucleotide sequence ID" value="NZ_BAAAML010000006.1"/>
</dbReference>
<evidence type="ECO:0008006" key="4">
    <source>
        <dbReference type="Google" id="ProtNLM"/>
    </source>
</evidence>
<comment type="caution">
    <text evidence="2">The sequence shown here is derived from an EMBL/GenBank/DDBJ whole genome shotgun (WGS) entry which is preliminary data.</text>
</comment>
<dbReference type="Proteomes" id="UP000757540">
    <property type="component" value="Unassembled WGS sequence"/>
</dbReference>
<evidence type="ECO:0000313" key="3">
    <source>
        <dbReference type="Proteomes" id="UP000757540"/>
    </source>
</evidence>
<proteinExistence type="predicted"/>
<reference evidence="2 3" key="1">
    <citation type="submission" date="2020-05" db="EMBL/GenBank/DDBJ databases">
        <title>Genomic Encyclopedia of Type Strains, Phase III (KMG-III): the genomes of soil and plant-associated and newly described type strains.</title>
        <authorList>
            <person name="Whitman W."/>
        </authorList>
    </citation>
    <scope>NUCLEOTIDE SEQUENCE [LARGE SCALE GENOMIC DNA]</scope>
    <source>
        <strain evidence="2 3">KCTC 19046</strain>
    </source>
</reference>
<keyword evidence="1" id="KW-1133">Transmembrane helix</keyword>
<keyword evidence="1" id="KW-0472">Membrane</keyword>
<feature type="transmembrane region" description="Helical" evidence="1">
    <location>
        <begin position="12"/>
        <end position="30"/>
    </location>
</feature>
<keyword evidence="1" id="KW-0812">Transmembrane</keyword>
<protein>
    <recommendedName>
        <fullName evidence="4">DUF3093 family protein</fullName>
    </recommendedName>
</protein>
<gene>
    <name evidence="2" type="ORF">HDG69_001919</name>
</gene>
<dbReference type="EMBL" id="JABEZU010000002">
    <property type="protein sequence ID" value="NOV97344.1"/>
    <property type="molecule type" value="Genomic_DNA"/>
</dbReference>
<evidence type="ECO:0000256" key="1">
    <source>
        <dbReference type="SAM" id="Phobius"/>
    </source>
</evidence>
<sequence>MSPRRLATNGGLAGLASVLIVLLYAAYIGRRLGDPGVLGGIAVLLAVAALAVGGWAGVVATRVRGQVARVARHRPGTPLVVGRPTAALTAEAGRLQAGTRGLPPDCPDREHVVYALLTDRVELWVRGDEAPRWWVTLPASVEAGSTRGGGSTVDVLTVRDATARLDLLPTSTDARAWPSRAHRASAVEQVLAHLSR</sequence>
<keyword evidence="3" id="KW-1185">Reference proteome</keyword>
<feature type="transmembrane region" description="Helical" evidence="1">
    <location>
        <begin position="36"/>
        <end position="59"/>
    </location>
</feature>
<evidence type="ECO:0000313" key="2">
    <source>
        <dbReference type="EMBL" id="NOV97344.1"/>
    </source>
</evidence>
<name>A0ABX2A3W2_9MICO</name>
<organism evidence="2 3">
    <name type="scientific">Isoptericola halotolerans</name>
    <dbReference type="NCBI Taxonomy" id="300560"/>
    <lineage>
        <taxon>Bacteria</taxon>
        <taxon>Bacillati</taxon>
        <taxon>Actinomycetota</taxon>
        <taxon>Actinomycetes</taxon>
        <taxon>Micrococcales</taxon>
        <taxon>Promicromonosporaceae</taxon>
        <taxon>Isoptericola</taxon>
    </lineage>
</organism>
<accession>A0ABX2A3W2</accession>